<sequence>MALANGGAGKQYEFVVKAYCGSTGSTDQYGLHQRICAVVAAGKSL</sequence>
<evidence type="ECO:0000313" key="2">
    <source>
        <dbReference type="Proteomes" id="UP000278311"/>
    </source>
</evidence>
<dbReference type="Proteomes" id="UP000278311">
    <property type="component" value="Segment"/>
</dbReference>
<proteinExistence type="predicted"/>
<dbReference type="RefSeq" id="YP_009953858.1">
    <property type="nucleotide sequence ID" value="NC_051626.1"/>
</dbReference>
<name>A0A3G3M1I5_9CAUD</name>
<dbReference type="EMBL" id="MK016503">
    <property type="protein sequence ID" value="AYR00333.1"/>
    <property type="molecule type" value="Genomic_DNA"/>
</dbReference>
<dbReference type="KEGG" id="vg:60325339"/>
<dbReference type="GeneID" id="60325339"/>
<protein>
    <submittedName>
        <fullName evidence="1">Uncharacterized protein</fullName>
    </submittedName>
</protein>
<keyword evidence="2" id="KW-1185">Reference proteome</keyword>
<gene>
    <name evidence="1" type="primary">71</name>
    <name evidence="1" type="ORF">PBI_PRITHVI_71</name>
</gene>
<evidence type="ECO:0000313" key="1">
    <source>
        <dbReference type="EMBL" id="AYR00333.1"/>
    </source>
</evidence>
<organism evidence="1 2">
    <name type="scientific">Mycobacterium phage Prithvi</name>
    <dbReference type="NCBI Taxonomy" id="2484215"/>
    <lineage>
        <taxon>Viruses</taxon>
        <taxon>Duplodnaviria</taxon>
        <taxon>Heunggongvirae</taxon>
        <taxon>Uroviricota</taxon>
        <taxon>Caudoviricetes</taxon>
        <taxon>Weiservirinae</taxon>
        <taxon>Anayavirus</taxon>
        <taxon>Anayavirus prithvi</taxon>
    </lineage>
</organism>
<accession>A0A3G3M1I5</accession>
<reference evidence="1 2" key="1">
    <citation type="submission" date="2018-10" db="EMBL/GenBank/DDBJ databases">
        <authorList>
            <person name="Garlena R.A."/>
            <person name="Russell D.A."/>
            <person name="Pope W.H."/>
            <person name="Jacobs-Sera D."/>
            <person name="Hatfull G.F."/>
        </authorList>
    </citation>
    <scope>NUCLEOTIDE SEQUENCE [LARGE SCALE GENOMIC DNA]</scope>
</reference>